<dbReference type="GO" id="GO:0008168">
    <property type="term" value="F:methyltransferase activity"/>
    <property type="evidence" value="ECO:0007669"/>
    <property type="project" value="UniProtKB-KW"/>
</dbReference>
<dbReference type="Pfam" id="PF00145">
    <property type="entry name" value="DNA_methylase"/>
    <property type="match status" value="1"/>
</dbReference>
<dbReference type="InterPro" id="IPR029063">
    <property type="entry name" value="SAM-dependent_MTases_sf"/>
</dbReference>
<gene>
    <name evidence="3" type="ORF">EVOR1521_LOCUS28855</name>
</gene>
<keyword evidence="1" id="KW-0489">Methyltransferase</keyword>
<proteinExistence type="predicted"/>
<evidence type="ECO:0000256" key="2">
    <source>
        <dbReference type="ARBA" id="ARBA00022679"/>
    </source>
</evidence>
<dbReference type="Proteomes" id="UP001178507">
    <property type="component" value="Unassembled WGS sequence"/>
</dbReference>
<organism evidence="3 4">
    <name type="scientific">Effrenium voratum</name>
    <dbReference type="NCBI Taxonomy" id="2562239"/>
    <lineage>
        <taxon>Eukaryota</taxon>
        <taxon>Sar</taxon>
        <taxon>Alveolata</taxon>
        <taxon>Dinophyceae</taxon>
        <taxon>Suessiales</taxon>
        <taxon>Symbiodiniaceae</taxon>
        <taxon>Effrenium</taxon>
    </lineage>
</organism>
<evidence type="ECO:0000313" key="4">
    <source>
        <dbReference type="Proteomes" id="UP001178507"/>
    </source>
</evidence>
<sequence>MVPWKQEVIKRVHGAVDPLGPSPVIFRKTGDLAALANPLQCELACKAIECDDISALSPTPRSVVDEAGRSGSSFVEFVAYLARLALDSRPKFILVECVANLAKLRKAVQEQGTVVVSEKLKSLGYQGKWQVLNSKHFGVAQNRTRAWGIFAKLSSCSAQKVEDAWKLISRCHVMPDVGDSIRFLQFHSCFHPCLLPKKKYLYLINGHPTLNYSAKLPFELQGMGEEELAMVNLRDHLSVSEAQELCGNAFTGNIVIAALVAILLQMD</sequence>
<dbReference type="GO" id="GO:0032259">
    <property type="term" value="P:methylation"/>
    <property type="evidence" value="ECO:0007669"/>
    <property type="project" value="UniProtKB-KW"/>
</dbReference>
<name>A0AA36NHL6_9DINO</name>
<accession>A0AA36NHL6</accession>
<dbReference type="AlphaFoldDB" id="A0AA36NHL6"/>
<keyword evidence="2" id="KW-0808">Transferase</keyword>
<dbReference type="EMBL" id="CAUJNA010003657">
    <property type="protein sequence ID" value="CAJ1407059.1"/>
    <property type="molecule type" value="Genomic_DNA"/>
</dbReference>
<dbReference type="Gene3D" id="3.40.50.150">
    <property type="entry name" value="Vaccinia Virus protein VP39"/>
    <property type="match status" value="1"/>
</dbReference>
<dbReference type="SUPFAM" id="SSF53335">
    <property type="entry name" value="S-adenosyl-L-methionine-dependent methyltransferases"/>
    <property type="match status" value="1"/>
</dbReference>
<evidence type="ECO:0000313" key="3">
    <source>
        <dbReference type="EMBL" id="CAJ1407059.1"/>
    </source>
</evidence>
<dbReference type="InterPro" id="IPR001525">
    <property type="entry name" value="C5_MeTfrase"/>
</dbReference>
<evidence type="ECO:0000256" key="1">
    <source>
        <dbReference type="ARBA" id="ARBA00022603"/>
    </source>
</evidence>
<comment type="caution">
    <text evidence="3">The sequence shown here is derived from an EMBL/GenBank/DDBJ whole genome shotgun (WGS) entry which is preliminary data.</text>
</comment>
<reference evidence="3" key="1">
    <citation type="submission" date="2023-08" db="EMBL/GenBank/DDBJ databases">
        <authorList>
            <person name="Chen Y."/>
            <person name="Shah S."/>
            <person name="Dougan E. K."/>
            <person name="Thang M."/>
            <person name="Chan C."/>
        </authorList>
    </citation>
    <scope>NUCLEOTIDE SEQUENCE</scope>
</reference>
<keyword evidence="4" id="KW-1185">Reference proteome</keyword>
<protein>
    <submittedName>
        <fullName evidence="3">Uncharacterized protein</fullName>
    </submittedName>
</protein>